<dbReference type="GO" id="GO:0005634">
    <property type="term" value="C:nucleus"/>
    <property type="evidence" value="ECO:0007669"/>
    <property type="project" value="UniProtKB-SubCell"/>
</dbReference>
<keyword evidence="4" id="KW-0863">Zinc-finger</keyword>
<dbReference type="PROSITE" id="PS50157">
    <property type="entry name" value="ZINC_FINGER_C2H2_2"/>
    <property type="match status" value="2"/>
</dbReference>
<dbReference type="Proteomes" id="UP000233551">
    <property type="component" value="Unassembled WGS sequence"/>
</dbReference>
<dbReference type="PANTHER" id="PTHR26374:SF456">
    <property type="entry name" value="ZINC FINGER PROTEIN ZAT5-LIKE"/>
    <property type="match status" value="1"/>
</dbReference>
<keyword evidence="10" id="KW-1185">Reference proteome</keyword>
<accession>A0A2I0J831</accession>
<evidence type="ECO:0000313" key="10">
    <source>
        <dbReference type="Proteomes" id="UP000233551"/>
    </source>
</evidence>
<dbReference type="OrthoDB" id="6077919at2759"/>
<dbReference type="PANTHER" id="PTHR26374">
    <property type="entry name" value="ZINC FINGER PROTEIN ZAT5"/>
    <property type="match status" value="1"/>
</dbReference>
<evidence type="ECO:0000256" key="5">
    <source>
        <dbReference type="ARBA" id="ARBA00022833"/>
    </source>
</evidence>
<comment type="caution">
    <text evidence="9">The sequence shown here is derived from an EMBL/GenBank/DDBJ whole genome shotgun (WGS) entry which is preliminary data.</text>
</comment>
<comment type="subcellular location">
    <subcellularLocation>
        <location evidence="1">Nucleus</location>
    </subcellularLocation>
</comment>
<evidence type="ECO:0000256" key="6">
    <source>
        <dbReference type="ARBA" id="ARBA00023015"/>
    </source>
</evidence>
<keyword evidence="5" id="KW-0862">Zinc</keyword>
<keyword evidence="7" id="KW-0804">Transcription</keyword>
<evidence type="ECO:0000256" key="3">
    <source>
        <dbReference type="ARBA" id="ARBA00022737"/>
    </source>
</evidence>
<evidence type="ECO:0000256" key="8">
    <source>
        <dbReference type="ARBA" id="ARBA00023242"/>
    </source>
</evidence>
<sequence length="310" mass="32988">MVEIREEIIECNTDRHRGQTIMKGKRMKRQRAPSPLALTMACSSSEDRTSSISQGGRFVACDNVSSSGTGGRDSSVDRGVEGVGMEEEDMAYCLILLAGGERVRKPLSPAEPATVSTSASGNGGNKISGVDLYQCKTCNRCFPSFQALGGHRASHKKPRPTVNTYRNEKSLSLAVANPPVVGDTDGSLFMALSLQIPAGQGAPAQNGAGKSKVHECSICGAEFTSGQALGGHMRRHRTLVPAQPTAIGVGPSGNNISFQAQDTVKNSRNNLHLDLNLPAPEDRESKYSSLTTSKEQVLVFSASPLVDCYY</sequence>
<dbReference type="EMBL" id="PGOL01001936">
    <property type="protein sequence ID" value="PKI52397.1"/>
    <property type="molecule type" value="Genomic_DNA"/>
</dbReference>
<dbReference type="STRING" id="22663.A0A2I0J831"/>
<keyword evidence="6" id="KW-0805">Transcription regulation</keyword>
<protein>
    <submittedName>
        <fullName evidence="9">Uncharacterized protein</fullName>
    </submittedName>
</protein>
<dbReference type="GO" id="GO:0008270">
    <property type="term" value="F:zinc ion binding"/>
    <property type="evidence" value="ECO:0007669"/>
    <property type="project" value="UniProtKB-KW"/>
</dbReference>
<dbReference type="GeneID" id="116207053"/>
<dbReference type="InterPro" id="IPR036236">
    <property type="entry name" value="Znf_C2H2_sf"/>
</dbReference>
<evidence type="ECO:0000256" key="7">
    <source>
        <dbReference type="ARBA" id="ARBA00023163"/>
    </source>
</evidence>
<organism evidence="9 10">
    <name type="scientific">Punica granatum</name>
    <name type="common">Pomegranate</name>
    <dbReference type="NCBI Taxonomy" id="22663"/>
    <lineage>
        <taxon>Eukaryota</taxon>
        <taxon>Viridiplantae</taxon>
        <taxon>Streptophyta</taxon>
        <taxon>Embryophyta</taxon>
        <taxon>Tracheophyta</taxon>
        <taxon>Spermatophyta</taxon>
        <taxon>Magnoliopsida</taxon>
        <taxon>eudicotyledons</taxon>
        <taxon>Gunneridae</taxon>
        <taxon>Pentapetalae</taxon>
        <taxon>rosids</taxon>
        <taxon>malvids</taxon>
        <taxon>Myrtales</taxon>
        <taxon>Lythraceae</taxon>
        <taxon>Punica</taxon>
    </lineage>
</organism>
<dbReference type="Gene3D" id="3.30.160.60">
    <property type="entry name" value="Classic Zinc Finger"/>
    <property type="match status" value="1"/>
</dbReference>
<keyword evidence="3" id="KW-0677">Repeat</keyword>
<gene>
    <name evidence="9" type="ORF">CRG98_027200</name>
</gene>
<evidence type="ECO:0000256" key="2">
    <source>
        <dbReference type="ARBA" id="ARBA00022723"/>
    </source>
</evidence>
<evidence type="ECO:0000256" key="4">
    <source>
        <dbReference type="ARBA" id="ARBA00022771"/>
    </source>
</evidence>
<keyword evidence="2" id="KW-0479">Metal-binding</keyword>
<dbReference type="Pfam" id="PF13912">
    <property type="entry name" value="zf-C2H2_6"/>
    <property type="match status" value="2"/>
</dbReference>
<evidence type="ECO:0000256" key="1">
    <source>
        <dbReference type="ARBA" id="ARBA00004123"/>
    </source>
</evidence>
<reference evidence="9 10" key="1">
    <citation type="submission" date="2017-11" db="EMBL/GenBank/DDBJ databases">
        <title>De-novo sequencing of pomegranate (Punica granatum L.) genome.</title>
        <authorList>
            <person name="Akparov Z."/>
            <person name="Amiraslanov A."/>
            <person name="Hajiyeva S."/>
            <person name="Abbasov M."/>
            <person name="Kaur K."/>
            <person name="Hamwieh A."/>
            <person name="Solovyev V."/>
            <person name="Salamov A."/>
            <person name="Braich B."/>
            <person name="Kosarev P."/>
            <person name="Mahmoud A."/>
            <person name="Hajiyev E."/>
            <person name="Babayeva S."/>
            <person name="Izzatullayeva V."/>
            <person name="Mammadov A."/>
            <person name="Mammadov A."/>
            <person name="Sharifova S."/>
            <person name="Ojaghi J."/>
            <person name="Eynullazada K."/>
            <person name="Bayramov B."/>
            <person name="Abdulazimova A."/>
            <person name="Shahmuradov I."/>
        </authorList>
    </citation>
    <scope>NUCLEOTIDE SEQUENCE [LARGE SCALE GENOMIC DNA]</scope>
    <source>
        <strain evidence="10">cv. AG2017</strain>
        <tissue evidence="9">Leaf</tissue>
    </source>
</reference>
<dbReference type="AlphaFoldDB" id="A0A2I0J831"/>
<name>A0A2I0J831_PUNGR</name>
<proteinExistence type="predicted"/>
<dbReference type="SMART" id="SM00355">
    <property type="entry name" value="ZnF_C2H2"/>
    <property type="match status" value="2"/>
</dbReference>
<dbReference type="SUPFAM" id="SSF57667">
    <property type="entry name" value="beta-beta-alpha zinc fingers"/>
    <property type="match status" value="1"/>
</dbReference>
<dbReference type="InterPro" id="IPR013087">
    <property type="entry name" value="Znf_C2H2_type"/>
</dbReference>
<dbReference type="PROSITE" id="PS00028">
    <property type="entry name" value="ZINC_FINGER_C2H2_1"/>
    <property type="match status" value="2"/>
</dbReference>
<evidence type="ECO:0000313" key="9">
    <source>
        <dbReference type="EMBL" id="PKI52397.1"/>
    </source>
</evidence>
<keyword evidence="8" id="KW-0539">Nucleus</keyword>